<dbReference type="InterPro" id="IPR006224">
    <property type="entry name" value="PsdUridine_synth_RluA-like_CS"/>
</dbReference>
<feature type="compositionally biased region" description="Polar residues" evidence="2">
    <location>
        <begin position="358"/>
        <end position="368"/>
    </location>
</feature>
<feature type="region of interest" description="Disordered" evidence="2">
    <location>
        <begin position="70"/>
        <end position="91"/>
    </location>
</feature>
<reference evidence="4" key="2">
    <citation type="submission" date="2021-04" db="EMBL/GenBank/DDBJ databases">
        <authorList>
            <person name="Podell S."/>
        </authorList>
    </citation>
    <scope>NUCLEOTIDE SEQUENCE</scope>
    <source>
        <strain evidence="4">Hildebrandi</strain>
    </source>
</reference>
<protein>
    <submittedName>
        <fullName evidence="4">RNA pseudouridine synthase family protein</fullName>
    </submittedName>
</protein>
<accession>A0A9K3PRG7</accession>
<dbReference type="Pfam" id="PF00849">
    <property type="entry name" value="PseudoU_synth_2"/>
    <property type="match status" value="1"/>
</dbReference>
<dbReference type="InterPro" id="IPR050188">
    <property type="entry name" value="RluA_PseudoU_synthase"/>
</dbReference>
<dbReference type="Proteomes" id="UP000693970">
    <property type="component" value="Unassembled WGS sequence"/>
</dbReference>
<keyword evidence="5" id="KW-1185">Reference proteome</keyword>
<dbReference type="InterPro" id="IPR006145">
    <property type="entry name" value="PsdUridine_synth_RsuA/RluA"/>
</dbReference>
<feature type="compositionally biased region" description="Basic residues" evidence="2">
    <location>
        <begin position="348"/>
        <end position="357"/>
    </location>
</feature>
<dbReference type="OrthoDB" id="424794at2759"/>
<dbReference type="PROSITE" id="PS01129">
    <property type="entry name" value="PSI_RLU"/>
    <property type="match status" value="1"/>
</dbReference>
<evidence type="ECO:0000313" key="4">
    <source>
        <dbReference type="EMBL" id="KAG7356681.1"/>
    </source>
</evidence>
<feature type="compositionally biased region" description="Polar residues" evidence="2">
    <location>
        <begin position="70"/>
        <end position="80"/>
    </location>
</feature>
<dbReference type="GO" id="GO:0009982">
    <property type="term" value="F:pseudouridine synthase activity"/>
    <property type="evidence" value="ECO:0007669"/>
    <property type="project" value="InterPro"/>
</dbReference>
<organism evidence="4 5">
    <name type="scientific">Nitzschia inconspicua</name>
    <dbReference type="NCBI Taxonomy" id="303405"/>
    <lineage>
        <taxon>Eukaryota</taxon>
        <taxon>Sar</taxon>
        <taxon>Stramenopiles</taxon>
        <taxon>Ochrophyta</taxon>
        <taxon>Bacillariophyta</taxon>
        <taxon>Bacillariophyceae</taxon>
        <taxon>Bacillariophycidae</taxon>
        <taxon>Bacillariales</taxon>
        <taxon>Bacillariaceae</taxon>
        <taxon>Nitzschia</taxon>
    </lineage>
</organism>
<evidence type="ECO:0000256" key="1">
    <source>
        <dbReference type="ARBA" id="ARBA00010876"/>
    </source>
</evidence>
<dbReference type="AlphaFoldDB" id="A0A9K3PRG7"/>
<proteinExistence type="inferred from homology"/>
<reference evidence="4" key="1">
    <citation type="journal article" date="2021" name="Sci. Rep.">
        <title>Diploid genomic architecture of Nitzschia inconspicua, an elite biomass production diatom.</title>
        <authorList>
            <person name="Oliver A."/>
            <person name="Podell S."/>
            <person name="Pinowska A."/>
            <person name="Traller J.C."/>
            <person name="Smith S.R."/>
            <person name="McClure R."/>
            <person name="Beliaev A."/>
            <person name="Bohutskyi P."/>
            <person name="Hill E.A."/>
            <person name="Rabines A."/>
            <person name="Zheng H."/>
            <person name="Allen L.Z."/>
            <person name="Kuo A."/>
            <person name="Grigoriev I.V."/>
            <person name="Allen A.E."/>
            <person name="Hazlebeck D."/>
            <person name="Allen E.E."/>
        </authorList>
    </citation>
    <scope>NUCLEOTIDE SEQUENCE</scope>
    <source>
        <strain evidence="4">Hildebrandi</strain>
    </source>
</reference>
<comment type="similarity">
    <text evidence="1">Belongs to the pseudouridine synthase RluA family.</text>
</comment>
<name>A0A9K3PRG7_9STRA</name>
<dbReference type="EMBL" id="JAGRRH010000015">
    <property type="protein sequence ID" value="KAG7356681.1"/>
    <property type="molecule type" value="Genomic_DNA"/>
</dbReference>
<dbReference type="GO" id="GO:0003723">
    <property type="term" value="F:RNA binding"/>
    <property type="evidence" value="ECO:0007669"/>
    <property type="project" value="InterPro"/>
</dbReference>
<dbReference type="PANTHER" id="PTHR21600">
    <property type="entry name" value="MITOCHONDRIAL RNA PSEUDOURIDINE SYNTHASE"/>
    <property type="match status" value="1"/>
</dbReference>
<feature type="region of interest" description="Disordered" evidence="2">
    <location>
        <begin position="347"/>
        <end position="368"/>
    </location>
</feature>
<evidence type="ECO:0000259" key="3">
    <source>
        <dbReference type="Pfam" id="PF00849"/>
    </source>
</evidence>
<evidence type="ECO:0000256" key="2">
    <source>
        <dbReference type="SAM" id="MobiDB-lite"/>
    </source>
</evidence>
<sequence>MVNSFDRTTILSNSVKQQLITGRSNTSASNAENLMFYLSCLFLVLSGYNGWVGYRSQPTLSASAENRLRSTNPNFQDSAYPSSSSSPTTVHRHRRARIPILSYHNDWVCINKPPGITVHRSKDTPRHERVLTTSVKRQLGRKVFPVHRLDHRTSGALLLSFDSKTAGVLHDCAIRRGAKQYIALLRGEWTYPETTRLVDLPLCVENVSKEARTKFTLLATTNVETEDNDNDGRCSLVLCEPLTGRTHQIRRHAREINHPIIGDSQHGDSRINRYWREQRSLGRLALHCWTLDFALERNCKELEEHHIVAPLPDDMRKPLEMFVPHIWKTATNMQPELLMDVYDERGGSHGRHYRNKRTSSTTILDEMA</sequence>
<evidence type="ECO:0000313" key="5">
    <source>
        <dbReference type="Proteomes" id="UP000693970"/>
    </source>
</evidence>
<dbReference type="GO" id="GO:0000455">
    <property type="term" value="P:enzyme-directed rRNA pseudouridine synthesis"/>
    <property type="evidence" value="ECO:0007669"/>
    <property type="project" value="TreeGrafter"/>
</dbReference>
<gene>
    <name evidence="4" type="ORF">IV203_001367</name>
</gene>
<dbReference type="PANTHER" id="PTHR21600:SF87">
    <property type="entry name" value="RNA PSEUDOURIDYLATE SYNTHASE DOMAIN-CONTAINING PROTEIN 1"/>
    <property type="match status" value="1"/>
</dbReference>
<comment type="caution">
    <text evidence="4">The sequence shown here is derived from an EMBL/GenBank/DDBJ whole genome shotgun (WGS) entry which is preliminary data.</text>
</comment>
<feature type="domain" description="Pseudouridine synthase RsuA/RluA-like" evidence="3">
    <location>
        <begin position="106"/>
        <end position="253"/>
    </location>
</feature>